<evidence type="ECO:0000313" key="2">
    <source>
        <dbReference type="EMBL" id="MBB3993013.1"/>
    </source>
</evidence>
<dbReference type="Gene3D" id="3.40.50.1820">
    <property type="entry name" value="alpha/beta hydrolase"/>
    <property type="match status" value="1"/>
</dbReference>
<feature type="domain" description="AB hydrolase-1" evidence="1">
    <location>
        <begin position="80"/>
        <end position="201"/>
    </location>
</feature>
<proteinExistence type="predicted"/>
<reference evidence="2 3" key="1">
    <citation type="submission" date="2020-08" db="EMBL/GenBank/DDBJ databases">
        <title>Genomic Encyclopedia of Type Strains, Phase IV (KMG-IV): sequencing the most valuable type-strain genomes for metagenomic binning, comparative biology and taxonomic classification.</title>
        <authorList>
            <person name="Goeker M."/>
        </authorList>
    </citation>
    <scope>NUCLEOTIDE SEQUENCE [LARGE SCALE GENOMIC DNA]</scope>
    <source>
        <strain evidence="2 3">DSM 102234</strain>
    </source>
</reference>
<dbReference type="InterPro" id="IPR000073">
    <property type="entry name" value="AB_hydrolase_1"/>
</dbReference>
<dbReference type="Pfam" id="PF12697">
    <property type="entry name" value="Abhydrolase_6"/>
    <property type="match status" value="1"/>
</dbReference>
<protein>
    <submittedName>
        <fullName evidence="2">Pimeloyl-ACP methyl ester carboxylesterase</fullName>
    </submittedName>
</protein>
<dbReference type="InterPro" id="IPR029058">
    <property type="entry name" value="AB_hydrolase_fold"/>
</dbReference>
<gene>
    <name evidence="2" type="ORF">GGR95_000632</name>
</gene>
<dbReference type="RefSeq" id="WP_184562622.1">
    <property type="nucleotide sequence ID" value="NZ_JACIEI010000001.1"/>
</dbReference>
<evidence type="ECO:0000313" key="3">
    <source>
        <dbReference type="Proteomes" id="UP000530268"/>
    </source>
</evidence>
<keyword evidence="3" id="KW-1185">Reference proteome</keyword>
<evidence type="ECO:0000259" key="1">
    <source>
        <dbReference type="Pfam" id="PF12697"/>
    </source>
</evidence>
<name>A0A7W6E772_9RHOB</name>
<dbReference type="EMBL" id="JACIEI010000001">
    <property type="protein sequence ID" value="MBB3993013.1"/>
    <property type="molecule type" value="Genomic_DNA"/>
</dbReference>
<organism evidence="2 3">
    <name type="scientific">Sulfitobacter undariae</name>
    <dbReference type="NCBI Taxonomy" id="1563671"/>
    <lineage>
        <taxon>Bacteria</taxon>
        <taxon>Pseudomonadati</taxon>
        <taxon>Pseudomonadota</taxon>
        <taxon>Alphaproteobacteria</taxon>
        <taxon>Rhodobacterales</taxon>
        <taxon>Roseobacteraceae</taxon>
        <taxon>Sulfitobacter</taxon>
    </lineage>
</organism>
<sequence>MPLVHVNASGQKIALHGSATEQLSDTIAQACATRGPTIIMVHGFKYAPYNPAHCPHRHLFHAKGWPADLGMAQHDTLGIAFGWEARGKLATVYTTALEQAQNLARLVKSLRPRGPVHLIGHSLGATLCLAALPYLNKGDIGRIVLLSGAAHLGLARHALDTPAGRSSEVIHVTSRENKLFDLGFEHLIPCTGSIARGIARPQAVQLHIDCAKTLDGLADLGYPIAAPRRRICHWSSYTRPGVMALNAALLTGRLPVSVLKCALPAPAAPRNIKLPYFLGGKTRSNKQTNLNIGPIHDPAY</sequence>
<dbReference type="SUPFAM" id="SSF53474">
    <property type="entry name" value="alpha/beta-Hydrolases"/>
    <property type="match status" value="1"/>
</dbReference>
<dbReference type="Proteomes" id="UP000530268">
    <property type="component" value="Unassembled WGS sequence"/>
</dbReference>
<dbReference type="AlphaFoldDB" id="A0A7W6E772"/>
<comment type="caution">
    <text evidence="2">The sequence shown here is derived from an EMBL/GenBank/DDBJ whole genome shotgun (WGS) entry which is preliminary data.</text>
</comment>
<accession>A0A7W6E772</accession>